<dbReference type="EMBL" id="JASPKZ010002313">
    <property type="protein sequence ID" value="KAJ9595807.1"/>
    <property type="molecule type" value="Genomic_DNA"/>
</dbReference>
<feature type="non-terminal residue" evidence="1">
    <location>
        <position position="1"/>
    </location>
</feature>
<accession>A0AAD8AB68</accession>
<reference evidence="1" key="2">
    <citation type="submission" date="2023-05" db="EMBL/GenBank/DDBJ databases">
        <authorList>
            <person name="Fouks B."/>
        </authorList>
    </citation>
    <scope>NUCLEOTIDE SEQUENCE</scope>
    <source>
        <strain evidence="1">Stay&amp;Tobe</strain>
        <tissue evidence="1">Testes</tissue>
    </source>
</reference>
<dbReference type="Proteomes" id="UP001233999">
    <property type="component" value="Unassembled WGS sequence"/>
</dbReference>
<comment type="caution">
    <text evidence="1">The sequence shown here is derived from an EMBL/GenBank/DDBJ whole genome shotgun (WGS) entry which is preliminary data.</text>
</comment>
<evidence type="ECO:0000313" key="2">
    <source>
        <dbReference type="Proteomes" id="UP001233999"/>
    </source>
</evidence>
<protein>
    <submittedName>
        <fullName evidence="1">Uncharacterized protein</fullName>
    </submittedName>
</protein>
<gene>
    <name evidence="1" type="ORF">L9F63_013002</name>
</gene>
<name>A0AAD8AB68_DIPPU</name>
<keyword evidence="2" id="KW-1185">Reference proteome</keyword>
<feature type="non-terminal residue" evidence="1">
    <location>
        <position position="81"/>
    </location>
</feature>
<organism evidence="1 2">
    <name type="scientific">Diploptera punctata</name>
    <name type="common">Pacific beetle cockroach</name>
    <dbReference type="NCBI Taxonomy" id="6984"/>
    <lineage>
        <taxon>Eukaryota</taxon>
        <taxon>Metazoa</taxon>
        <taxon>Ecdysozoa</taxon>
        <taxon>Arthropoda</taxon>
        <taxon>Hexapoda</taxon>
        <taxon>Insecta</taxon>
        <taxon>Pterygota</taxon>
        <taxon>Neoptera</taxon>
        <taxon>Polyneoptera</taxon>
        <taxon>Dictyoptera</taxon>
        <taxon>Blattodea</taxon>
        <taxon>Blaberoidea</taxon>
        <taxon>Blaberidae</taxon>
        <taxon>Diplopterinae</taxon>
        <taxon>Diploptera</taxon>
    </lineage>
</organism>
<sequence length="81" mass="9419">RRTSEVSQYLEYPLKRVKIIIILRKSQITSNNVYFKFECHGLEFNGSRCAVLRSTVFQSQTIILFSGCHSWVNTNGRSLFT</sequence>
<evidence type="ECO:0000313" key="1">
    <source>
        <dbReference type="EMBL" id="KAJ9595807.1"/>
    </source>
</evidence>
<proteinExistence type="predicted"/>
<dbReference type="AlphaFoldDB" id="A0AAD8AB68"/>
<reference evidence="1" key="1">
    <citation type="journal article" date="2023" name="IScience">
        <title>Live-bearing cockroach genome reveals convergent evolutionary mechanisms linked to viviparity in insects and beyond.</title>
        <authorList>
            <person name="Fouks B."/>
            <person name="Harrison M.C."/>
            <person name="Mikhailova A.A."/>
            <person name="Marchal E."/>
            <person name="English S."/>
            <person name="Carruthers M."/>
            <person name="Jennings E.C."/>
            <person name="Chiamaka E.L."/>
            <person name="Frigard R.A."/>
            <person name="Pippel M."/>
            <person name="Attardo G.M."/>
            <person name="Benoit J.B."/>
            <person name="Bornberg-Bauer E."/>
            <person name="Tobe S.S."/>
        </authorList>
    </citation>
    <scope>NUCLEOTIDE SEQUENCE</scope>
    <source>
        <strain evidence="1">Stay&amp;Tobe</strain>
    </source>
</reference>